<evidence type="ECO:0000256" key="8">
    <source>
        <dbReference type="ARBA" id="ARBA00023237"/>
    </source>
</evidence>
<evidence type="ECO:0000256" key="4">
    <source>
        <dbReference type="ARBA" id="ARBA00022729"/>
    </source>
</evidence>
<keyword evidence="4" id="KW-0732">Signal</keyword>
<evidence type="ECO:0000259" key="10">
    <source>
        <dbReference type="Pfam" id="PF07715"/>
    </source>
</evidence>
<dbReference type="Gene3D" id="2.170.130.10">
    <property type="entry name" value="TonB-dependent receptor, plug domain"/>
    <property type="match status" value="1"/>
</dbReference>
<keyword evidence="6" id="KW-0472">Membrane</keyword>
<keyword evidence="8" id="KW-0998">Cell outer membrane</keyword>
<evidence type="ECO:0000256" key="2">
    <source>
        <dbReference type="ARBA" id="ARBA00022448"/>
    </source>
</evidence>
<keyword evidence="5" id="KW-0798">TonB box</keyword>
<dbReference type="PANTHER" id="PTHR30069">
    <property type="entry name" value="TONB-DEPENDENT OUTER MEMBRANE RECEPTOR"/>
    <property type="match status" value="1"/>
</dbReference>
<dbReference type="InterPro" id="IPR037066">
    <property type="entry name" value="Plug_dom_sf"/>
</dbReference>
<dbReference type="Gene3D" id="2.40.170.20">
    <property type="entry name" value="TonB-dependent receptor, beta-barrel domain"/>
    <property type="match status" value="1"/>
</dbReference>
<protein>
    <submittedName>
        <fullName evidence="11">TonB-dependent receptor</fullName>
    </submittedName>
</protein>
<sequence>MINNKQHKSLIALSGLLLGLTQSTYSIADHPDDTLEHFISLSLEDLISLETTIATASKQTATKAPAVVTLITAEDIKATGATNLVDVLSGVPGLHIRASQFGNRPLIQFRGAKGTQTLLMIDGNSMVDLVWNFGIFWKGLPASVIERVEIIRGPGSARFGADASAGVINVITKVAGKIDYSEVGVSAGSFNTKSAWMQHGDNWGGFQVGMTANISDTEGHNPLIEIDGQTARDQLFNTTVSQAPGNAQYGYRNSDVRFSIAKENWRLNAGYMGNRKVEIGLTGFGVLDAVTEGNDSRYNIDTFYNNADISENWELDIELRYQDLSYSSGAGFQERPPGFTDDTGTYPNGQINQQRSSERRVVFDASTLYNGFKNHSIRVGAGYTWQDLYSVEQLVNFGTGPDGNDLPAGGPLVDLSGSPFAFAPENTRQISHLYIQDIWTISNAWELTAGARYDDYSDFGSTVNPRLALVWQSTEKLTTKLLYGKAFRPPSYLELFDETSFTKPNPNLEPERSQTWDLSFNYAARKNLQLTLNLFSFEHTDIITNSNISGQFQNNGDHHIKGIELEARWQASKDVNFYANYTYRNQDESRFRAIQEADEEAYFRSDWGLLPKWNWNLQANYIGERPRNTSGANPDTRAPVKAYVVTDTTLRYAATNSWEFAASIRNLFDTDAREFTGRGIPNDLPLPERSAYAEIRYKF</sequence>
<reference evidence="11" key="1">
    <citation type="submission" date="2018-06" db="EMBL/GenBank/DDBJ databases">
        <authorList>
            <person name="Zhirakovskaya E."/>
        </authorList>
    </citation>
    <scope>NUCLEOTIDE SEQUENCE</scope>
</reference>
<dbReference type="InterPro" id="IPR036942">
    <property type="entry name" value="Beta-barrel_TonB_sf"/>
</dbReference>
<feature type="domain" description="TonB-dependent receptor plug" evidence="10">
    <location>
        <begin position="62"/>
        <end position="167"/>
    </location>
</feature>
<organism evidence="11">
    <name type="scientific">hydrothermal vent metagenome</name>
    <dbReference type="NCBI Taxonomy" id="652676"/>
    <lineage>
        <taxon>unclassified sequences</taxon>
        <taxon>metagenomes</taxon>
        <taxon>ecological metagenomes</taxon>
    </lineage>
</organism>
<dbReference type="SUPFAM" id="SSF56935">
    <property type="entry name" value="Porins"/>
    <property type="match status" value="1"/>
</dbReference>
<dbReference type="GO" id="GO:0044718">
    <property type="term" value="P:siderophore transmembrane transport"/>
    <property type="evidence" value="ECO:0007669"/>
    <property type="project" value="TreeGrafter"/>
</dbReference>
<dbReference type="InterPro" id="IPR039426">
    <property type="entry name" value="TonB-dep_rcpt-like"/>
</dbReference>
<gene>
    <name evidence="11" type="ORF">MNBD_GAMMA08-633</name>
</gene>
<dbReference type="Pfam" id="PF00593">
    <property type="entry name" value="TonB_dep_Rec_b-barrel"/>
    <property type="match status" value="1"/>
</dbReference>
<keyword evidence="3" id="KW-0812">Transmembrane</keyword>
<dbReference type="AlphaFoldDB" id="A0A3B0X6Y0"/>
<evidence type="ECO:0000256" key="6">
    <source>
        <dbReference type="ARBA" id="ARBA00023136"/>
    </source>
</evidence>
<dbReference type="EMBL" id="UOFH01000066">
    <property type="protein sequence ID" value="VAW59232.1"/>
    <property type="molecule type" value="Genomic_DNA"/>
</dbReference>
<dbReference type="GO" id="GO:0015344">
    <property type="term" value="F:siderophore uptake transmembrane transporter activity"/>
    <property type="evidence" value="ECO:0007669"/>
    <property type="project" value="TreeGrafter"/>
</dbReference>
<dbReference type="CDD" id="cd01347">
    <property type="entry name" value="ligand_gated_channel"/>
    <property type="match status" value="1"/>
</dbReference>
<dbReference type="InterPro" id="IPR000531">
    <property type="entry name" value="Beta-barrel_TonB"/>
</dbReference>
<dbReference type="PROSITE" id="PS52016">
    <property type="entry name" value="TONB_DEPENDENT_REC_3"/>
    <property type="match status" value="1"/>
</dbReference>
<keyword evidence="7 11" id="KW-0675">Receptor</keyword>
<evidence type="ECO:0000256" key="7">
    <source>
        <dbReference type="ARBA" id="ARBA00023170"/>
    </source>
</evidence>
<keyword evidence="2" id="KW-0813">Transport</keyword>
<evidence type="ECO:0000259" key="9">
    <source>
        <dbReference type="Pfam" id="PF00593"/>
    </source>
</evidence>
<proteinExistence type="predicted"/>
<evidence type="ECO:0000256" key="5">
    <source>
        <dbReference type="ARBA" id="ARBA00023077"/>
    </source>
</evidence>
<evidence type="ECO:0000256" key="1">
    <source>
        <dbReference type="ARBA" id="ARBA00004571"/>
    </source>
</evidence>
<evidence type="ECO:0000313" key="11">
    <source>
        <dbReference type="EMBL" id="VAW59232.1"/>
    </source>
</evidence>
<feature type="domain" description="TonB-dependent receptor-like beta-barrel" evidence="9">
    <location>
        <begin position="249"/>
        <end position="667"/>
    </location>
</feature>
<dbReference type="InterPro" id="IPR012910">
    <property type="entry name" value="Plug_dom"/>
</dbReference>
<dbReference type="PANTHER" id="PTHR30069:SF29">
    <property type="entry name" value="HEMOGLOBIN AND HEMOGLOBIN-HAPTOGLOBIN-BINDING PROTEIN 1-RELATED"/>
    <property type="match status" value="1"/>
</dbReference>
<dbReference type="Pfam" id="PF07715">
    <property type="entry name" value="Plug"/>
    <property type="match status" value="1"/>
</dbReference>
<comment type="subcellular location">
    <subcellularLocation>
        <location evidence="1">Cell outer membrane</location>
        <topology evidence="1">Multi-pass membrane protein</topology>
    </subcellularLocation>
</comment>
<evidence type="ECO:0000256" key="3">
    <source>
        <dbReference type="ARBA" id="ARBA00022692"/>
    </source>
</evidence>
<dbReference type="GO" id="GO:0009279">
    <property type="term" value="C:cell outer membrane"/>
    <property type="evidence" value="ECO:0007669"/>
    <property type="project" value="UniProtKB-SubCell"/>
</dbReference>
<name>A0A3B0X6Y0_9ZZZZ</name>
<accession>A0A3B0X6Y0</accession>